<evidence type="ECO:0000256" key="6">
    <source>
        <dbReference type="ARBA" id="ARBA00023136"/>
    </source>
</evidence>
<sequence>MDAVNATLGDAGVRESIAPSLPPQTDYDEFALIIDHLWLLIAAFLVFLMQAGFAMLETGTVRQKNAKNIMIKNVMDLVVGAFVWWGFGFPFAYGGGDYSGNAPNGFIGASGFFFIKGYDACSTDDNHPSACLYPISPSIDSFAGWLFQWAFAATATTIVSGAVAERCSFLGYVIYATFITGFIYPVVVHWIWSPYGWLTAFRDSPHGAWVAPGAVDFAGSSVVHMVGGCTALVAAAILGPRIGRFDADGNVKPMGPHNAAFVGLGTLILWFGWYGFNPGSTLALSGGFVLLAEKVAVGTTLAAAGGGLAAICCCFIKDKHLDLPPLCNGILAGLVAVCSGVAVSEPWACFVIGIIGGFFEFGFAIAVQKMKIDDPLDAAAVHMGGGMIGMICGGLFGTRINTDAAYSTEQPCGAFMPGCGGKQLGVNVLTMIMVAIWSMGMGSIVFGSMRLAGILRISPEEEHAGLDASHHGGSAYDDGKTDPATEFEK</sequence>
<feature type="transmembrane region" description="Helical" evidence="8">
    <location>
        <begin position="217"/>
        <end position="238"/>
    </location>
</feature>
<feature type="transmembrane region" description="Helical" evidence="8">
    <location>
        <begin position="350"/>
        <end position="367"/>
    </location>
</feature>
<keyword evidence="5 8" id="KW-1133">Transmembrane helix</keyword>
<feature type="transmembrane region" description="Helical" evidence="8">
    <location>
        <begin position="74"/>
        <end position="93"/>
    </location>
</feature>
<keyword evidence="7 8" id="KW-0924">Ammonia transport</keyword>
<keyword evidence="6 8" id="KW-0472">Membrane</keyword>
<organism evidence="11 12">
    <name type="scientific">Chloropicon roscoffensis</name>
    <dbReference type="NCBI Taxonomy" id="1461544"/>
    <lineage>
        <taxon>Eukaryota</taxon>
        <taxon>Viridiplantae</taxon>
        <taxon>Chlorophyta</taxon>
        <taxon>Chloropicophyceae</taxon>
        <taxon>Chloropicales</taxon>
        <taxon>Chloropicaceae</taxon>
        <taxon>Chloropicon</taxon>
    </lineage>
</organism>
<evidence type="ECO:0000256" key="5">
    <source>
        <dbReference type="ARBA" id="ARBA00022989"/>
    </source>
</evidence>
<dbReference type="InterPro" id="IPR029020">
    <property type="entry name" value="Ammonium/urea_transptr"/>
</dbReference>
<feature type="transmembrane region" description="Helical" evidence="8">
    <location>
        <begin position="379"/>
        <end position="397"/>
    </location>
</feature>
<dbReference type="PANTHER" id="PTHR11730">
    <property type="entry name" value="AMMONIUM TRANSPORTER"/>
    <property type="match status" value="1"/>
</dbReference>
<feature type="transmembrane region" description="Helical" evidence="8">
    <location>
        <begin position="170"/>
        <end position="192"/>
    </location>
</feature>
<gene>
    <name evidence="11" type="ORF">HKI87_01g09470</name>
</gene>
<reference evidence="11 12" key="1">
    <citation type="submission" date="2024-03" db="EMBL/GenBank/DDBJ databases">
        <title>Complete genome sequence of the green alga Chloropicon roscoffensis RCC1871.</title>
        <authorList>
            <person name="Lemieux C."/>
            <person name="Pombert J.-F."/>
            <person name="Otis C."/>
            <person name="Turmel M."/>
        </authorList>
    </citation>
    <scope>NUCLEOTIDE SEQUENCE [LARGE SCALE GENOMIC DNA]</scope>
    <source>
        <strain evidence="11 12">RCC1871</strain>
    </source>
</reference>
<keyword evidence="3 8" id="KW-0813">Transport</keyword>
<evidence type="ECO:0000256" key="7">
    <source>
        <dbReference type="ARBA" id="ARBA00023177"/>
    </source>
</evidence>
<dbReference type="Proteomes" id="UP001472866">
    <property type="component" value="Chromosome 01"/>
</dbReference>
<evidence type="ECO:0000256" key="9">
    <source>
        <dbReference type="SAM" id="MobiDB-lite"/>
    </source>
</evidence>
<evidence type="ECO:0000256" key="1">
    <source>
        <dbReference type="ARBA" id="ARBA00004141"/>
    </source>
</evidence>
<evidence type="ECO:0000256" key="8">
    <source>
        <dbReference type="RuleBase" id="RU362002"/>
    </source>
</evidence>
<dbReference type="Pfam" id="PF00909">
    <property type="entry name" value="Ammonium_transp"/>
    <property type="match status" value="1"/>
</dbReference>
<evidence type="ECO:0000259" key="10">
    <source>
        <dbReference type="Pfam" id="PF00909"/>
    </source>
</evidence>
<feature type="transmembrane region" description="Helical" evidence="8">
    <location>
        <begin position="30"/>
        <end position="53"/>
    </location>
</feature>
<dbReference type="InterPro" id="IPR018047">
    <property type="entry name" value="Ammonium_transpt_CS"/>
</dbReference>
<dbReference type="EMBL" id="CP151501">
    <property type="protein sequence ID" value="WZN59421.1"/>
    <property type="molecule type" value="Genomic_DNA"/>
</dbReference>
<comment type="subcellular location">
    <subcellularLocation>
        <location evidence="8">Cell membrane</location>
        <topology evidence="8">Multi-pass membrane protein</topology>
    </subcellularLocation>
    <subcellularLocation>
        <location evidence="1">Membrane</location>
        <topology evidence="1">Multi-pass membrane protein</topology>
    </subcellularLocation>
</comment>
<dbReference type="SUPFAM" id="SSF111352">
    <property type="entry name" value="Ammonium transporter"/>
    <property type="match status" value="1"/>
</dbReference>
<dbReference type="PANTHER" id="PTHR11730:SF6">
    <property type="entry name" value="AMMONIUM TRANSPORTER"/>
    <property type="match status" value="1"/>
</dbReference>
<evidence type="ECO:0000256" key="2">
    <source>
        <dbReference type="ARBA" id="ARBA00005887"/>
    </source>
</evidence>
<dbReference type="GO" id="GO:0008519">
    <property type="term" value="F:ammonium channel activity"/>
    <property type="evidence" value="ECO:0007669"/>
    <property type="project" value="InterPro"/>
</dbReference>
<feature type="transmembrane region" description="Helical" evidence="8">
    <location>
        <begin position="142"/>
        <end position="163"/>
    </location>
</feature>
<dbReference type="FunFam" id="1.10.3430.10:FF:000008">
    <property type="entry name" value="Ammonium transporter"/>
    <property type="match status" value="1"/>
</dbReference>
<feature type="transmembrane region" description="Helical" evidence="8">
    <location>
        <begin position="259"/>
        <end position="276"/>
    </location>
</feature>
<evidence type="ECO:0000313" key="12">
    <source>
        <dbReference type="Proteomes" id="UP001472866"/>
    </source>
</evidence>
<keyword evidence="4 8" id="KW-0812">Transmembrane</keyword>
<evidence type="ECO:0000256" key="4">
    <source>
        <dbReference type="ARBA" id="ARBA00022692"/>
    </source>
</evidence>
<evidence type="ECO:0000313" key="11">
    <source>
        <dbReference type="EMBL" id="WZN59421.1"/>
    </source>
</evidence>
<feature type="domain" description="Ammonium transporter AmtB-like" evidence="10">
    <location>
        <begin position="37"/>
        <end position="476"/>
    </location>
</feature>
<dbReference type="InterPro" id="IPR024041">
    <property type="entry name" value="NH4_transpt_AmtB-like_dom"/>
</dbReference>
<proteinExistence type="inferred from homology"/>
<dbReference type="AlphaFoldDB" id="A0AAX4P0K5"/>
<evidence type="ECO:0000256" key="3">
    <source>
        <dbReference type="ARBA" id="ARBA00022448"/>
    </source>
</evidence>
<comment type="similarity">
    <text evidence="2 8">Belongs to the ammonia transporter channel (TC 1.A.11.2) family.</text>
</comment>
<feature type="transmembrane region" description="Helical" evidence="8">
    <location>
        <begin position="424"/>
        <end position="446"/>
    </location>
</feature>
<feature type="region of interest" description="Disordered" evidence="9">
    <location>
        <begin position="465"/>
        <end position="489"/>
    </location>
</feature>
<dbReference type="Gene3D" id="1.10.3430.10">
    <property type="entry name" value="Ammonium transporter AmtB like domains"/>
    <property type="match status" value="1"/>
</dbReference>
<feature type="transmembrane region" description="Helical" evidence="8">
    <location>
        <begin position="323"/>
        <end position="344"/>
    </location>
</feature>
<dbReference type="GO" id="GO:0097272">
    <property type="term" value="P:ammonium homeostasis"/>
    <property type="evidence" value="ECO:0007669"/>
    <property type="project" value="TreeGrafter"/>
</dbReference>
<feature type="compositionally biased region" description="Basic and acidic residues" evidence="9">
    <location>
        <begin position="477"/>
        <end position="489"/>
    </location>
</feature>
<dbReference type="InterPro" id="IPR001905">
    <property type="entry name" value="Ammonium_transpt"/>
</dbReference>
<dbReference type="NCBIfam" id="TIGR00836">
    <property type="entry name" value="amt"/>
    <property type="match status" value="1"/>
</dbReference>
<dbReference type="GO" id="GO:0005886">
    <property type="term" value="C:plasma membrane"/>
    <property type="evidence" value="ECO:0007669"/>
    <property type="project" value="UniProtKB-SubCell"/>
</dbReference>
<keyword evidence="12" id="KW-1185">Reference proteome</keyword>
<accession>A0AAX4P0K5</accession>
<dbReference type="PROSITE" id="PS01219">
    <property type="entry name" value="AMMONIUM_TRANSP"/>
    <property type="match status" value="1"/>
</dbReference>
<protein>
    <recommendedName>
        <fullName evidence="8">Ammonium transporter</fullName>
    </recommendedName>
</protein>
<name>A0AAX4P0K5_9CHLO</name>
<feature type="transmembrane region" description="Helical" evidence="8">
    <location>
        <begin position="296"/>
        <end position="316"/>
    </location>
</feature>